<keyword evidence="7" id="KW-0695">RNA-directed DNA polymerase</keyword>
<keyword evidence="4" id="KW-0540">Nuclease</keyword>
<dbReference type="Pfam" id="PF00078">
    <property type="entry name" value="RVT_1"/>
    <property type="match status" value="1"/>
</dbReference>
<dbReference type="OrthoDB" id="6494945at2759"/>
<dbReference type="InterPro" id="IPR043128">
    <property type="entry name" value="Rev_trsase/Diguanyl_cyclase"/>
</dbReference>
<dbReference type="Gene3D" id="1.10.340.70">
    <property type="match status" value="1"/>
</dbReference>
<evidence type="ECO:0000313" key="10">
    <source>
        <dbReference type="Proteomes" id="UP000285301"/>
    </source>
</evidence>
<dbReference type="GO" id="GO:0042575">
    <property type="term" value="C:DNA polymerase complex"/>
    <property type="evidence" value="ECO:0007669"/>
    <property type="project" value="UniProtKB-ARBA"/>
</dbReference>
<dbReference type="Gene3D" id="3.30.420.10">
    <property type="entry name" value="Ribonuclease H-like superfamily/Ribonuclease H"/>
    <property type="match status" value="1"/>
</dbReference>
<dbReference type="InterPro" id="IPR036397">
    <property type="entry name" value="RNaseH_sf"/>
</dbReference>
<evidence type="ECO:0000313" key="9">
    <source>
        <dbReference type="EMBL" id="RWR99683.1"/>
    </source>
</evidence>
<dbReference type="GO" id="GO:0004519">
    <property type="term" value="F:endonuclease activity"/>
    <property type="evidence" value="ECO:0007669"/>
    <property type="project" value="UniProtKB-KW"/>
</dbReference>
<reference evidence="9 10" key="1">
    <citation type="journal article" date="2018" name="Gigascience">
        <title>Genomes of trombidid mites reveal novel predicted allergens and laterally-transferred genes associated with secondary metabolism.</title>
        <authorList>
            <person name="Dong X."/>
            <person name="Chaisiri K."/>
            <person name="Xia D."/>
            <person name="Armstrong S.D."/>
            <person name="Fang Y."/>
            <person name="Donnelly M.J."/>
            <person name="Kadowaki T."/>
            <person name="McGarry J.W."/>
            <person name="Darby A.C."/>
            <person name="Makepeace B.L."/>
        </authorList>
    </citation>
    <scope>NUCLEOTIDE SEQUENCE [LARGE SCALE GENOMIC DNA]</scope>
    <source>
        <strain evidence="9">UoL-WK</strain>
    </source>
</reference>
<dbReference type="Pfam" id="PF17921">
    <property type="entry name" value="Integrase_H2C2"/>
    <property type="match status" value="1"/>
</dbReference>
<keyword evidence="3" id="KW-0548">Nucleotidyltransferase</keyword>
<evidence type="ECO:0000256" key="5">
    <source>
        <dbReference type="ARBA" id="ARBA00022759"/>
    </source>
</evidence>
<dbReference type="InterPro" id="IPR001584">
    <property type="entry name" value="Integrase_cat-core"/>
</dbReference>
<dbReference type="InterPro" id="IPR012337">
    <property type="entry name" value="RNaseH-like_sf"/>
</dbReference>
<dbReference type="SUPFAM" id="SSF56672">
    <property type="entry name" value="DNA/RNA polymerases"/>
    <property type="match status" value="1"/>
</dbReference>
<keyword evidence="10" id="KW-1185">Reference proteome</keyword>
<sequence length="523" mass="60751">MEDTADWCIYAILDLASGYYQITVSEDSREKTAFSTGKNKYQFKRMPFGLVNAPYYLNSIMEHVFRNIPQVLKQFDPFRETEVHTDASQEGIGGVLLQRYDKNWHPVLYVSRKTTEDEKKYHATELELLGVVWVVTRMRMYLYGKQFTLVTYCEAVRMGIKKRNLVPRIARWVLSLTDFNFDVRHRAGKLRQHVDALRRNSVASDDCNDEFEGRFAIYSVSTGQDWIEAAQLKDEYCKKFERIQTNKSAVVQERHRFEIINGHLYHFFVGKKQRQLVIPKRLRREIAREIHVNYGHAGLDATIDVLQLRFWFPKMIRVVRSLIGACIPCLTLKEPGGKRSGYMHIIERKKRPLNTLHLDHCGPFPKSSKGNLYLLRIVTDRGTAFKNKQFEEYCAALDIKLIFNSTANPRANGQVERMNRTLVPMIASMCKREDGKDWDQHICNASIALNSHVNKSTGKPPFEIMYGFQPRTKLDREAASIFEEDNDNDVDIEGVREQAHGMITRAQARQKAQFDKQMCSKEV</sequence>
<dbReference type="FunFam" id="1.10.340.70:FF:000001">
    <property type="entry name" value="Retrovirus-related Pol polyprotein from transposon gypsy-like Protein"/>
    <property type="match status" value="1"/>
</dbReference>
<organism evidence="9 10">
    <name type="scientific">Dinothrombium tinctorium</name>
    <dbReference type="NCBI Taxonomy" id="1965070"/>
    <lineage>
        <taxon>Eukaryota</taxon>
        <taxon>Metazoa</taxon>
        <taxon>Ecdysozoa</taxon>
        <taxon>Arthropoda</taxon>
        <taxon>Chelicerata</taxon>
        <taxon>Arachnida</taxon>
        <taxon>Acari</taxon>
        <taxon>Acariformes</taxon>
        <taxon>Trombidiformes</taxon>
        <taxon>Prostigmata</taxon>
        <taxon>Anystina</taxon>
        <taxon>Parasitengona</taxon>
        <taxon>Trombidioidea</taxon>
        <taxon>Trombidiidae</taxon>
        <taxon>Dinothrombium</taxon>
    </lineage>
</organism>
<keyword evidence="2" id="KW-0808">Transferase</keyword>
<evidence type="ECO:0000256" key="4">
    <source>
        <dbReference type="ARBA" id="ARBA00022722"/>
    </source>
</evidence>
<dbReference type="PANTHER" id="PTHR37984:SF5">
    <property type="entry name" value="PROTEIN NYNRIN-LIKE"/>
    <property type="match status" value="1"/>
</dbReference>
<evidence type="ECO:0000256" key="1">
    <source>
        <dbReference type="ARBA" id="ARBA00012493"/>
    </source>
</evidence>
<dbReference type="CDD" id="cd09274">
    <property type="entry name" value="RNase_HI_RT_Ty3"/>
    <property type="match status" value="1"/>
</dbReference>
<gene>
    <name evidence="9" type="ORF">B4U79_00335</name>
</gene>
<dbReference type="InterPro" id="IPR050951">
    <property type="entry name" value="Retrovirus_Pol_polyprotein"/>
</dbReference>
<name>A0A3S3PF11_9ACAR</name>
<dbReference type="STRING" id="1965070.A0A3S3PF11"/>
<dbReference type="Gene3D" id="3.30.70.270">
    <property type="match status" value="1"/>
</dbReference>
<evidence type="ECO:0000256" key="3">
    <source>
        <dbReference type="ARBA" id="ARBA00022695"/>
    </source>
</evidence>
<dbReference type="InterPro" id="IPR000477">
    <property type="entry name" value="RT_dom"/>
</dbReference>
<evidence type="ECO:0000256" key="6">
    <source>
        <dbReference type="ARBA" id="ARBA00022801"/>
    </source>
</evidence>
<dbReference type="SUPFAM" id="SSF53098">
    <property type="entry name" value="Ribonuclease H-like"/>
    <property type="match status" value="1"/>
</dbReference>
<dbReference type="Gene3D" id="3.10.10.10">
    <property type="entry name" value="HIV Type 1 Reverse Transcriptase, subunit A, domain 1"/>
    <property type="match status" value="1"/>
</dbReference>
<dbReference type="PANTHER" id="PTHR37984">
    <property type="entry name" value="PROTEIN CBG26694"/>
    <property type="match status" value="1"/>
</dbReference>
<keyword evidence="6" id="KW-0378">Hydrolase</keyword>
<dbReference type="InterPro" id="IPR043502">
    <property type="entry name" value="DNA/RNA_pol_sf"/>
</dbReference>
<dbReference type="Proteomes" id="UP000285301">
    <property type="component" value="Unassembled WGS sequence"/>
</dbReference>
<dbReference type="AlphaFoldDB" id="A0A3S3PF11"/>
<dbReference type="EC" id="2.7.7.49" evidence="1"/>
<comment type="caution">
    <text evidence="9">The sequence shown here is derived from an EMBL/GenBank/DDBJ whole genome shotgun (WGS) entry which is preliminary data.</text>
</comment>
<dbReference type="EMBL" id="NCKU01014034">
    <property type="protein sequence ID" value="RWR99683.1"/>
    <property type="molecule type" value="Genomic_DNA"/>
</dbReference>
<dbReference type="GO" id="GO:0016787">
    <property type="term" value="F:hydrolase activity"/>
    <property type="evidence" value="ECO:0007669"/>
    <property type="project" value="UniProtKB-KW"/>
</dbReference>
<dbReference type="InterPro" id="IPR041588">
    <property type="entry name" value="Integrase_H2C2"/>
</dbReference>
<dbReference type="PROSITE" id="PS50994">
    <property type="entry name" value="INTEGRASE"/>
    <property type="match status" value="1"/>
</dbReference>
<evidence type="ECO:0000256" key="2">
    <source>
        <dbReference type="ARBA" id="ARBA00022679"/>
    </source>
</evidence>
<dbReference type="GO" id="GO:0003964">
    <property type="term" value="F:RNA-directed DNA polymerase activity"/>
    <property type="evidence" value="ECO:0007669"/>
    <property type="project" value="UniProtKB-KW"/>
</dbReference>
<dbReference type="Pfam" id="PF17917">
    <property type="entry name" value="RT_RNaseH"/>
    <property type="match status" value="1"/>
</dbReference>
<dbReference type="Gene3D" id="3.10.20.370">
    <property type="match status" value="1"/>
</dbReference>
<dbReference type="GO" id="GO:0015074">
    <property type="term" value="P:DNA integration"/>
    <property type="evidence" value="ECO:0007669"/>
    <property type="project" value="InterPro"/>
</dbReference>
<feature type="domain" description="Integrase catalytic" evidence="8">
    <location>
        <begin position="377"/>
        <end position="469"/>
    </location>
</feature>
<proteinExistence type="predicted"/>
<dbReference type="InterPro" id="IPR041373">
    <property type="entry name" value="RT_RNaseH"/>
</dbReference>
<dbReference type="FunFam" id="3.10.20.370:FF:000001">
    <property type="entry name" value="Retrovirus-related Pol polyprotein from transposon 17.6-like protein"/>
    <property type="match status" value="1"/>
</dbReference>
<dbReference type="GO" id="GO:0003676">
    <property type="term" value="F:nucleic acid binding"/>
    <property type="evidence" value="ECO:0007669"/>
    <property type="project" value="InterPro"/>
</dbReference>
<evidence type="ECO:0000256" key="7">
    <source>
        <dbReference type="ARBA" id="ARBA00022918"/>
    </source>
</evidence>
<protein>
    <recommendedName>
        <fullName evidence="1">RNA-directed DNA polymerase</fullName>
        <ecNumber evidence="1">2.7.7.49</ecNumber>
    </recommendedName>
</protein>
<evidence type="ECO:0000259" key="8">
    <source>
        <dbReference type="PROSITE" id="PS50994"/>
    </source>
</evidence>
<keyword evidence="5" id="KW-0255">Endonuclease</keyword>
<accession>A0A3S3PF11</accession>